<proteinExistence type="predicted"/>
<reference evidence="2 3" key="1">
    <citation type="submission" date="2015-03" db="EMBL/GenBank/DDBJ databases">
        <title>Genome sequence of Pseudoalteromonas aurantia.</title>
        <authorList>
            <person name="Xie B.-B."/>
            <person name="Rong J.-C."/>
            <person name="Qin Q.-L."/>
            <person name="Zhang Y.-Z."/>
        </authorList>
    </citation>
    <scope>NUCLEOTIDE SEQUENCE [LARGE SCALE GENOMIC DNA]</scope>
    <source>
        <strain evidence="2 3">208</strain>
    </source>
</reference>
<evidence type="ECO:0000256" key="1">
    <source>
        <dbReference type="SAM" id="MobiDB-lite"/>
    </source>
</evidence>
<dbReference type="Proteomes" id="UP000615755">
    <property type="component" value="Unassembled WGS sequence"/>
</dbReference>
<feature type="compositionally biased region" description="Polar residues" evidence="1">
    <location>
        <begin position="136"/>
        <end position="148"/>
    </location>
</feature>
<dbReference type="PROSITE" id="PS51257">
    <property type="entry name" value="PROKAR_LIPOPROTEIN"/>
    <property type="match status" value="1"/>
</dbReference>
<dbReference type="EMBL" id="AQGV01000015">
    <property type="protein sequence ID" value="MBE0370603.1"/>
    <property type="molecule type" value="Genomic_DNA"/>
</dbReference>
<evidence type="ECO:0000313" key="2">
    <source>
        <dbReference type="EMBL" id="MBE0370603.1"/>
    </source>
</evidence>
<gene>
    <name evidence="2" type="ORF">PAUR_b0673</name>
</gene>
<comment type="caution">
    <text evidence="2">The sequence shown here is derived from an EMBL/GenBank/DDBJ whole genome shotgun (WGS) entry which is preliminary data.</text>
</comment>
<dbReference type="RefSeq" id="WP_192509679.1">
    <property type="nucleotide sequence ID" value="NZ_AQGV01000015.1"/>
</dbReference>
<dbReference type="InterPro" id="IPR021242">
    <property type="entry name" value="DUF2799"/>
</dbReference>
<feature type="region of interest" description="Disordered" evidence="1">
    <location>
        <begin position="126"/>
        <end position="148"/>
    </location>
</feature>
<sequence>MRYPIILLTLFLSACSSTETFITAEQCGTQNWKKLGYSSAMKGESIRIFDQVKKICNSQQAALAQPIFVDGYSDGLIEYCTFDNGFKIGESGLTSDSICPLELRKEFLAGYRQAKLIRDQTLAEMEREKRMRESMPNSANTPRSGNGN</sequence>
<accession>A0ABR9EHW2</accession>
<evidence type="ECO:0000313" key="3">
    <source>
        <dbReference type="Proteomes" id="UP000615755"/>
    </source>
</evidence>
<evidence type="ECO:0008006" key="4">
    <source>
        <dbReference type="Google" id="ProtNLM"/>
    </source>
</evidence>
<name>A0ABR9EHW2_9GAMM</name>
<keyword evidence="3" id="KW-1185">Reference proteome</keyword>
<organism evidence="2 3">
    <name type="scientific">Pseudoalteromonas aurantia 208</name>
    <dbReference type="NCBI Taxonomy" id="1314867"/>
    <lineage>
        <taxon>Bacteria</taxon>
        <taxon>Pseudomonadati</taxon>
        <taxon>Pseudomonadota</taxon>
        <taxon>Gammaproteobacteria</taxon>
        <taxon>Alteromonadales</taxon>
        <taxon>Pseudoalteromonadaceae</taxon>
        <taxon>Pseudoalteromonas</taxon>
    </lineage>
</organism>
<protein>
    <recommendedName>
        <fullName evidence="4">DUF2799 domain-containing protein</fullName>
    </recommendedName>
</protein>
<dbReference type="Pfam" id="PF10973">
    <property type="entry name" value="DUF2799"/>
    <property type="match status" value="1"/>
</dbReference>